<evidence type="ECO:0000256" key="10">
    <source>
        <dbReference type="ARBA" id="ARBA00047445"/>
    </source>
</evidence>
<evidence type="ECO:0000256" key="3">
    <source>
        <dbReference type="ARBA" id="ARBA00009400"/>
    </source>
</evidence>
<dbReference type="PANTHER" id="PTHR32179:SF3">
    <property type="entry name" value="NICOTINATE-NUCLEOTIDE PYROPHOSPHORYLASE [CARBOXYLATING]"/>
    <property type="match status" value="1"/>
</dbReference>
<evidence type="ECO:0000313" key="16">
    <source>
        <dbReference type="Proteomes" id="UP000315403"/>
    </source>
</evidence>
<evidence type="ECO:0000256" key="11">
    <source>
        <dbReference type="ARBA" id="ARBA00069173"/>
    </source>
</evidence>
<dbReference type="Gene3D" id="3.20.20.70">
    <property type="entry name" value="Aldolase class I"/>
    <property type="match status" value="1"/>
</dbReference>
<dbReference type="AlphaFoldDB" id="A0A543Q2V3"/>
<gene>
    <name evidence="15" type="primary">nadC</name>
    <name evidence="15" type="ORF">DLNHIDIE_00518</name>
</gene>
<feature type="domain" description="Quinolinate phosphoribosyl transferase N-terminal" evidence="14">
    <location>
        <begin position="23"/>
        <end position="106"/>
    </location>
</feature>
<comment type="subunit">
    <text evidence="4">Hexamer formed by 3 homodimers.</text>
</comment>
<dbReference type="Gene3D" id="3.90.1170.20">
    <property type="entry name" value="Quinolinate phosphoribosyl transferase, N-terminal domain"/>
    <property type="match status" value="1"/>
</dbReference>
<evidence type="ECO:0000313" key="15">
    <source>
        <dbReference type="EMBL" id="TQN50664.1"/>
    </source>
</evidence>
<dbReference type="InterPro" id="IPR022412">
    <property type="entry name" value="Quinolinate_PRibosylTrfase_N"/>
</dbReference>
<accession>A0A543Q2V3</accession>
<comment type="catalytic activity">
    <reaction evidence="10">
        <text>nicotinate beta-D-ribonucleotide + CO2 + diphosphate = quinolinate + 5-phospho-alpha-D-ribose 1-diphosphate + 2 H(+)</text>
        <dbReference type="Rhea" id="RHEA:12733"/>
        <dbReference type="ChEBI" id="CHEBI:15378"/>
        <dbReference type="ChEBI" id="CHEBI:16526"/>
        <dbReference type="ChEBI" id="CHEBI:29959"/>
        <dbReference type="ChEBI" id="CHEBI:33019"/>
        <dbReference type="ChEBI" id="CHEBI:57502"/>
        <dbReference type="ChEBI" id="CHEBI:58017"/>
        <dbReference type="EC" id="2.4.2.19"/>
    </reaction>
</comment>
<dbReference type="InterPro" id="IPR002638">
    <property type="entry name" value="Quinolinate_PRibosylTrfase_C"/>
</dbReference>
<dbReference type="CDD" id="cd01572">
    <property type="entry name" value="QPRTase"/>
    <property type="match status" value="1"/>
</dbReference>
<dbReference type="PANTHER" id="PTHR32179">
    <property type="entry name" value="NICOTINATE-NUCLEOTIDE PYROPHOSPHORYLASE [CARBOXYLATING]"/>
    <property type="match status" value="1"/>
</dbReference>
<comment type="pathway">
    <text evidence="2">Cofactor biosynthesis; NAD(+) biosynthesis; nicotinate D-ribonucleotide from quinolinate: step 1/1.</text>
</comment>
<dbReference type="FunFam" id="3.90.1170.20:FF:000001">
    <property type="entry name" value="Nicotinate-nucleotide diphosphorylase (Carboxylating)"/>
    <property type="match status" value="1"/>
</dbReference>
<evidence type="ECO:0000256" key="12">
    <source>
        <dbReference type="PIRNR" id="PIRNR006250"/>
    </source>
</evidence>
<dbReference type="Proteomes" id="UP000315403">
    <property type="component" value="Unassembled WGS sequence"/>
</dbReference>
<evidence type="ECO:0000256" key="8">
    <source>
        <dbReference type="ARBA" id="ARBA00022679"/>
    </source>
</evidence>
<feature type="domain" description="Quinolinate phosphoribosyl transferase C-terminal" evidence="13">
    <location>
        <begin position="109"/>
        <end position="273"/>
    </location>
</feature>
<evidence type="ECO:0000256" key="9">
    <source>
        <dbReference type="ARBA" id="ARBA00033102"/>
    </source>
</evidence>
<dbReference type="EMBL" id="SZUV01000001">
    <property type="protein sequence ID" value="TQN50664.1"/>
    <property type="molecule type" value="Genomic_DNA"/>
</dbReference>
<dbReference type="RefSeq" id="WP_142086473.1">
    <property type="nucleotide sequence ID" value="NZ_SZUV01000001.1"/>
</dbReference>
<dbReference type="FunFam" id="3.20.20.70:FF:000030">
    <property type="entry name" value="Nicotinate-nucleotide pyrophosphorylase, carboxylating"/>
    <property type="match status" value="1"/>
</dbReference>
<dbReference type="PIRSF" id="PIRSF006250">
    <property type="entry name" value="NadC_ModD"/>
    <property type="match status" value="1"/>
</dbReference>
<dbReference type="GO" id="GO:0005737">
    <property type="term" value="C:cytoplasm"/>
    <property type="evidence" value="ECO:0007669"/>
    <property type="project" value="TreeGrafter"/>
</dbReference>
<dbReference type="InterPro" id="IPR036068">
    <property type="entry name" value="Nicotinate_pribotase-like_C"/>
</dbReference>
<dbReference type="GO" id="GO:0009435">
    <property type="term" value="P:NAD+ biosynthetic process"/>
    <property type="evidence" value="ECO:0007669"/>
    <property type="project" value="UniProtKB-UniPathway"/>
</dbReference>
<dbReference type="InterPro" id="IPR013785">
    <property type="entry name" value="Aldolase_TIM"/>
</dbReference>
<dbReference type="GO" id="GO:0034213">
    <property type="term" value="P:quinolinate catabolic process"/>
    <property type="evidence" value="ECO:0007669"/>
    <property type="project" value="TreeGrafter"/>
</dbReference>
<dbReference type="SUPFAM" id="SSF54675">
    <property type="entry name" value="Nicotinate/Quinolinate PRTase N-terminal domain-like"/>
    <property type="match status" value="1"/>
</dbReference>
<evidence type="ECO:0000256" key="2">
    <source>
        <dbReference type="ARBA" id="ARBA00004893"/>
    </source>
</evidence>
<organism evidence="15 16">
    <name type="scientific">Acidithiobacillus thiooxidans ATCC 19377</name>
    <dbReference type="NCBI Taxonomy" id="637390"/>
    <lineage>
        <taxon>Bacteria</taxon>
        <taxon>Pseudomonadati</taxon>
        <taxon>Pseudomonadota</taxon>
        <taxon>Acidithiobacillia</taxon>
        <taxon>Acidithiobacillales</taxon>
        <taxon>Acidithiobacillaceae</taxon>
        <taxon>Acidithiobacillus</taxon>
    </lineage>
</organism>
<name>A0A543Q2V3_ACITH</name>
<dbReference type="GO" id="GO:0004514">
    <property type="term" value="F:nicotinate-nucleotide diphosphorylase (carboxylating) activity"/>
    <property type="evidence" value="ECO:0007669"/>
    <property type="project" value="UniProtKB-EC"/>
</dbReference>
<evidence type="ECO:0000256" key="4">
    <source>
        <dbReference type="ARBA" id="ARBA00011218"/>
    </source>
</evidence>
<evidence type="ECO:0000259" key="13">
    <source>
        <dbReference type="Pfam" id="PF01729"/>
    </source>
</evidence>
<dbReference type="InterPro" id="IPR037128">
    <property type="entry name" value="Quinolinate_PRibosylTase_N_sf"/>
</dbReference>
<dbReference type="Pfam" id="PF02749">
    <property type="entry name" value="QRPTase_N"/>
    <property type="match status" value="1"/>
</dbReference>
<dbReference type="UniPathway" id="UPA00253">
    <property type="reaction ID" value="UER00331"/>
</dbReference>
<keyword evidence="7 12" id="KW-0328">Glycosyltransferase</keyword>
<dbReference type="EC" id="2.4.2.19" evidence="5"/>
<comment type="function">
    <text evidence="1">Involved in the catabolism of quinolinic acid (QA).</text>
</comment>
<dbReference type="InterPro" id="IPR004393">
    <property type="entry name" value="NadC"/>
</dbReference>
<comment type="similarity">
    <text evidence="3 12">Belongs to the NadC/ModD family.</text>
</comment>
<dbReference type="NCBIfam" id="TIGR00078">
    <property type="entry name" value="nadC"/>
    <property type="match status" value="1"/>
</dbReference>
<evidence type="ECO:0000256" key="7">
    <source>
        <dbReference type="ARBA" id="ARBA00022676"/>
    </source>
</evidence>
<evidence type="ECO:0000256" key="6">
    <source>
        <dbReference type="ARBA" id="ARBA00022642"/>
    </source>
</evidence>
<keyword evidence="8 12" id="KW-0808">Transferase</keyword>
<sequence>MIPEDLINVVKQALREDIGSGDLTAALIPEAQTLKARIISREPGVLCGQPYATATFAALSKQLKLHWEVAEGSAVAADQVLCHLEGPARALLSAERCALNFLQTLSGTATAVHHFVELLKGSRTRLLDTRKTIPGLRQAQKYAVRVGGGHNHRLGLFDGILIKENHIAACGGITAALSAARSLAPALTRTEIEVENLEQLEEALVAGADMVLLDNFGLESLRQAVQRVAGKIPLEASGNMGLHNIAAVAATGVDFISVGSLTRNLQSLDLSLRYF</sequence>
<dbReference type="Pfam" id="PF01729">
    <property type="entry name" value="QRPTase_C"/>
    <property type="match status" value="1"/>
</dbReference>
<reference evidence="15 16" key="1">
    <citation type="submission" date="2019-03" db="EMBL/GenBank/DDBJ databases">
        <title>New insights into Acidothiobacillus thiooxidans sulfur metabolism through coupled gene expression, solution geochemistry, microscopy and spectroscopy analyses.</title>
        <authorList>
            <person name="Camacho D."/>
            <person name="Frazao R."/>
            <person name="Fouillen A."/>
            <person name="Nanci A."/>
            <person name="Lang B.F."/>
            <person name="Apte S.C."/>
            <person name="Baron C."/>
            <person name="Warren L.A."/>
        </authorList>
    </citation>
    <scope>NUCLEOTIDE SEQUENCE [LARGE SCALE GENOMIC DNA]</scope>
    <source>
        <strain evidence="15 16">ATCC 19377</strain>
    </source>
</reference>
<evidence type="ECO:0000256" key="1">
    <source>
        <dbReference type="ARBA" id="ARBA00003237"/>
    </source>
</evidence>
<dbReference type="SUPFAM" id="SSF51690">
    <property type="entry name" value="Nicotinate/Quinolinate PRTase C-terminal domain-like"/>
    <property type="match status" value="1"/>
</dbReference>
<comment type="caution">
    <text evidence="15">The sequence shown here is derived from an EMBL/GenBank/DDBJ whole genome shotgun (WGS) entry which is preliminary data.</text>
</comment>
<protein>
    <recommendedName>
        <fullName evidence="11">Probable nicotinate-nucleotide pyrophosphorylase [carboxylating]</fullName>
        <ecNumber evidence="5">2.4.2.19</ecNumber>
    </recommendedName>
    <alternativeName>
        <fullName evidence="9">Quinolinate phosphoribosyltransferase [decarboxylating]</fullName>
    </alternativeName>
</protein>
<proteinExistence type="inferred from homology"/>
<evidence type="ECO:0000259" key="14">
    <source>
        <dbReference type="Pfam" id="PF02749"/>
    </source>
</evidence>
<dbReference type="InterPro" id="IPR027277">
    <property type="entry name" value="NadC/ModD"/>
</dbReference>
<keyword evidence="6" id="KW-0662">Pyridine nucleotide biosynthesis</keyword>
<evidence type="ECO:0000256" key="5">
    <source>
        <dbReference type="ARBA" id="ARBA00011944"/>
    </source>
</evidence>